<evidence type="ECO:0000259" key="1">
    <source>
        <dbReference type="Pfam" id="PF13173"/>
    </source>
</evidence>
<dbReference type="SUPFAM" id="SSF52540">
    <property type="entry name" value="P-loop containing nucleoside triphosphate hydrolases"/>
    <property type="match status" value="1"/>
</dbReference>
<evidence type="ECO:0000259" key="2">
    <source>
        <dbReference type="Pfam" id="PF13635"/>
    </source>
</evidence>
<reference evidence="3 4" key="1">
    <citation type="journal article" date="2020" name="Front. Microbiol.">
        <title>Single-cell genomics of novel Actinobacteria with the Wood-Ljungdahl pathway discovered in a serpentinizing system.</title>
        <authorList>
            <person name="Merino N."/>
            <person name="Kawai M."/>
            <person name="Boyd E.S."/>
            <person name="Colman D.R."/>
            <person name="McGlynn S.E."/>
            <person name="Nealson K.H."/>
            <person name="Kurokawa K."/>
            <person name="Hongoh Y."/>
        </authorList>
    </citation>
    <scope>NUCLEOTIDE SEQUENCE [LARGE SCALE GENOMIC DNA]</scope>
    <source>
        <strain evidence="3 4">S43</strain>
    </source>
</reference>
<dbReference type="PANTHER" id="PTHR33295">
    <property type="entry name" value="ATPASE"/>
    <property type="match status" value="1"/>
</dbReference>
<gene>
    <name evidence="3" type="ORF">HKBW3S43_01111</name>
</gene>
<evidence type="ECO:0000313" key="4">
    <source>
        <dbReference type="Proteomes" id="UP000576480"/>
    </source>
</evidence>
<proteinExistence type="predicted"/>
<evidence type="ECO:0008006" key="5">
    <source>
        <dbReference type="Google" id="ProtNLM"/>
    </source>
</evidence>
<sequence>MTKPQGFCKFYVPKREGSDLIIDRLNEQNPWWRSPDAIASDGHIRRAARAAFSWTPSLLNEVDLTKPYVYTIRGPRQVGKTTTVKFLIQRLIEGGSQWPRILYYSLDLEREAEAIVSIVTETKAFFPRERGPWCIFLDEISSVPDWQKGIKYLRDQTTAAEDCFVLTGSSAADIRAGAERLPGRRGGGIGLDKIILPLSFRDFCLAQGVPGPPEPQFTLEQLLASDNDDALREGMRYLSDLRRALETYVMVGGFPAALQDYLSTGRVTEATVRMLWDLVAGDVDRLGYDRLAAVKLLERVVRSLGGATSWRNLAEEMGVRGAETAQRYVTALAEAFAILVVYFWDRGGGGLSLKKNKKLYLVDPLFAEIPKVLQPGGPTPAMAAMVENIVGMALYRAAEQEIAESFSLPQSLFYWRSRQGNEVDFVSGWGSRKIPVEVKYQQAVTGRDKLVVRNSFGEGLVLSSETLDLDDQVRVIPAPLFLWLLKTEA</sequence>
<dbReference type="InterPro" id="IPR041682">
    <property type="entry name" value="AAA_14"/>
</dbReference>
<protein>
    <recommendedName>
        <fullName evidence="5">AAA+ ATPase domain-containing protein</fullName>
    </recommendedName>
</protein>
<dbReference type="Proteomes" id="UP000576480">
    <property type="component" value="Unassembled WGS sequence"/>
</dbReference>
<dbReference type="Pfam" id="PF13635">
    <property type="entry name" value="DUF4143"/>
    <property type="match status" value="1"/>
</dbReference>
<dbReference type="InterPro" id="IPR027417">
    <property type="entry name" value="P-loop_NTPase"/>
</dbReference>
<dbReference type="Pfam" id="PF13173">
    <property type="entry name" value="AAA_14"/>
    <property type="match status" value="1"/>
</dbReference>
<feature type="domain" description="AAA" evidence="1">
    <location>
        <begin position="68"/>
        <end position="204"/>
    </location>
</feature>
<dbReference type="AlphaFoldDB" id="A0A6V8PRQ7"/>
<name>A0A6V8PRQ7_9ACTN</name>
<evidence type="ECO:0000313" key="3">
    <source>
        <dbReference type="EMBL" id="GFP35319.1"/>
    </source>
</evidence>
<comment type="caution">
    <text evidence="3">The sequence shown here is derived from an EMBL/GenBank/DDBJ whole genome shotgun (WGS) entry which is preliminary data.</text>
</comment>
<dbReference type="PANTHER" id="PTHR33295:SF18">
    <property type="entry name" value="AAA+ ATPASE DOMAIN-CONTAINING PROTEIN"/>
    <property type="match status" value="1"/>
</dbReference>
<accession>A0A6V8PRQ7</accession>
<dbReference type="EMBL" id="BLSB01000081">
    <property type="protein sequence ID" value="GFP35319.1"/>
    <property type="molecule type" value="Genomic_DNA"/>
</dbReference>
<feature type="domain" description="DUF4143" evidence="2">
    <location>
        <begin position="294"/>
        <end position="440"/>
    </location>
</feature>
<dbReference type="InterPro" id="IPR025420">
    <property type="entry name" value="DUF4143"/>
</dbReference>
<organism evidence="3 4">
    <name type="scientific">Candidatus Hakubella thermalkaliphila</name>
    <dbReference type="NCBI Taxonomy" id="2754717"/>
    <lineage>
        <taxon>Bacteria</taxon>
        <taxon>Bacillati</taxon>
        <taxon>Actinomycetota</taxon>
        <taxon>Actinomycetota incertae sedis</taxon>
        <taxon>Candidatus Hakubellales</taxon>
        <taxon>Candidatus Hakubellaceae</taxon>
        <taxon>Candidatus Hakubella</taxon>
    </lineage>
</organism>